<dbReference type="PANTHER" id="PTHR23511:SF36">
    <property type="entry name" value="EG:BACR7A4.13 PROTEIN-RELATED"/>
    <property type="match status" value="1"/>
</dbReference>
<dbReference type="SUPFAM" id="SSF103473">
    <property type="entry name" value="MFS general substrate transporter"/>
    <property type="match status" value="1"/>
</dbReference>
<feature type="transmembrane region" description="Helical" evidence="7">
    <location>
        <begin position="491"/>
        <end position="511"/>
    </location>
</feature>
<evidence type="ECO:0000256" key="6">
    <source>
        <dbReference type="ARBA" id="ARBA00023136"/>
    </source>
</evidence>
<name>A0A8R2R647_BOMMO</name>
<comment type="similarity">
    <text evidence="2">Belongs to the major facilitator superfamily.</text>
</comment>
<feature type="transmembrane region" description="Helical" evidence="7">
    <location>
        <begin position="299"/>
        <end position="319"/>
    </location>
</feature>
<keyword evidence="5 7" id="KW-1133">Transmembrane helix</keyword>
<proteinExistence type="inferred from homology"/>
<dbReference type="Pfam" id="PF00083">
    <property type="entry name" value="Sugar_tr"/>
    <property type="match status" value="1"/>
</dbReference>
<dbReference type="PANTHER" id="PTHR23511">
    <property type="entry name" value="SYNAPTIC VESICLE GLYCOPROTEIN 2"/>
    <property type="match status" value="1"/>
</dbReference>
<feature type="transmembrane region" description="Helical" evidence="7">
    <location>
        <begin position="159"/>
        <end position="182"/>
    </location>
</feature>
<sequence>MEHNIGAIGNDKVTPMQELNEALGKCKFGRFHIHLLFVSFAGSVASVLVTHTTSYLITSAECDLNMDLIEKGMLNASPYLGSLFSSVLAGFLTDTFGRKRFLILGFGGIFIFTLLAGSSQTYEVLLTAKFFEGMCFAISLSASVTYISEFCHNEIRDRLVVSQTSFAAIAQIISTAMAWGILTQDWRVVFLDGKFVLNTWNFYLFAVSLWSFLACILYSRLPESPKYLLTQKKYAKVRNILIEIYKSNRCDTASVCPFVDMWKDKIKKDLITNEKERNSLKDQVLISLRNVKANFRKSLLILLFTLCFLFFLIMGKYNVVRLWFPQLSTIVEHSQMNADQDLCVLLDKYTGELKLSNSNATNEDYCVPTKSGTETYTNNMIIGLVSLLPHFITGALVNKVGKKALLVTLCLISAGAISGVRWANSRTAVVALFSLDIAITQSIKSLIQAVTIEFFPTAVRTLTISLVMTFARIGTLVGNVLFPILLDIQCIIPFFSMAGIMTFVTLVTLFLPKKKEK</sequence>
<dbReference type="KEGG" id="bmor:101735696"/>
<dbReference type="InterPro" id="IPR005828">
    <property type="entry name" value="MFS_sugar_transport-like"/>
</dbReference>
<evidence type="ECO:0000256" key="2">
    <source>
        <dbReference type="ARBA" id="ARBA00008335"/>
    </source>
</evidence>
<keyword evidence="10" id="KW-1185">Reference proteome</keyword>
<dbReference type="PROSITE" id="PS50850">
    <property type="entry name" value="MFS"/>
    <property type="match status" value="1"/>
</dbReference>
<evidence type="ECO:0000259" key="8">
    <source>
        <dbReference type="PROSITE" id="PS50850"/>
    </source>
</evidence>
<evidence type="ECO:0000256" key="4">
    <source>
        <dbReference type="ARBA" id="ARBA00022692"/>
    </source>
</evidence>
<dbReference type="GO" id="GO:0016020">
    <property type="term" value="C:membrane"/>
    <property type="evidence" value="ECO:0007669"/>
    <property type="project" value="UniProtKB-SubCell"/>
</dbReference>
<accession>A0A8R2R647</accession>
<dbReference type="RefSeq" id="XP_037873606.1">
    <property type="nucleotide sequence ID" value="XM_038017678.2"/>
</dbReference>
<evidence type="ECO:0000256" key="3">
    <source>
        <dbReference type="ARBA" id="ARBA00022448"/>
    </source>
</evidence>
<feature type="transmembrane region" description="Helical" evidence="7">
    <location>
        <begin position="380"/>
        <end position="397"/>
    </location>
</feature>
<dbReference type="InterPro" id="IPR020846">
    <property type="entry name" value="MFS_dom"/>
</dbReference>
<comment type="subcellular location">
    <subcellularLocation>
        <location evidence="1">Membrane</location>
        <topology evidence="1">Multi-pass membrane protein</topology>
    </subcellularLocation>
</comment>
<feature type="transmembrane region" description="Helical" evidence="7">
    <location>
        <begin position="35"/>
        <end position="57"/>
    </location>
</feature>
<keyword evidence="4 7" id="KW-0812">Transmembrane</keyword>
<reference evidence="9" key="2">
    <citation type="submission" date="2022-06" db="UniProtKB">
        <authorList>
            <consortium name="EnsemblMetazoa"/>
        </authorList>
    </citation>
    <scope>IDENTIFICATION</scope>
    <source>
        <strain evidence="9">p50T (Dazao)</strain>
    </source>
</reference>
<dbReference type="Gene3D" id="1.20.1250.20">
    <property type="entry name" value="MFS general substrate transporter like domains"/>
    <property type="match status" value="1"/>
</dbReference>
<feature type="domain" description="Major facilitator superfamily (MFS) profile" evidence="8">
    <location>
        <begin position="35"/>
        <end position="516"/>
    </location>
</feature>
<evidence type="ECO:0000313" key="9">
    <source>
        <dbReference type="EnsemblMetazoa" id="XP_037873606.1"/>
    </source>
</evidence>
<dbReference type="GO" id="GO:0022857">
    <property type="term" value="F:transmembrane transporter activity"/>
    <property type="evidence" value="ECO:0007669"/>
    <property type="project" value="InterPro"/>
</dbReference>
<dbReference type="Pfam" id="PF07690">
    <property type="entry name" value="MFS_1"/>
    <property type="match status" value="1"/>
</dbReference>
<keyword evidence="3" id="KW-0813">Transport</keyword>
<feature type="transmembrane region" description="Helical" evidence="7">
    <location>
        <begin position="202"/>
        <end position="221"/>
    </location>
</feature>
<dbReference type="GeneID" id="101735696"/>
<feature type="transmembrane region" description="Helical" evidence="7">
    <location>
        <begin position="404"/>
        <end position="423"/>
    </location>
</feature>
<feature type="transmembrane region" description="Helical" evidence="7">
    <location>
        <begin position="77"/>
        <end position="94"/>
    </location>
</feature>
<organism evidence="9 10">
    <name type="scientific">Bombyx mori</name>
    <name type="common">Silk moth</name>
    <dbReference type="NCBI Taxonomy" id="7091"/>
    <lineage>
        <taxon>Eukaryota</taxon>
        <taxon>Metazoa</taxon>
        <taxon>Ecdysozoa</taxon>
        <taxon>Arthropoda</taxon>
        <taxon>Hexapoda</taxon>
        <taxon>Insecta</taxon>
        <taxon>Pterygota</taxon>
        <taxon>Neoptera</taxon>
        <taxon>Endopterygota</taxon>
        <taxon>Lepidoptera</taxon>
        <taxon>Glossata</taxon>
        <taxon>Ditrysia</taxon>
        <taxon>Bombycoidea</taxon>
        <taxon>Bombycidae</taxon>
        <taxon>Bombycinae</taxon>
        <taxon>Bombyx</taxon>
    </lineage>
</organism>
<feature type="transmembrane region" description="Helical" evidence="7">
    <location>
        <begin position="462"/>
        <end position="485"/>
    </location>
</feature>
<protein>
    <recommendedName>
        <fullName evidence="8">Major facilitator superfamily (MFS) profile domain-containing protein</fullName>
    </recommendedName>
</protein>
<dbReference type="AlphaFoldDB" id="A0A8R2R647"/>
<dbReference type="EnsemblMetazoa" id="XM_038017678.1">
    <property type="protein sequence ID" value="XP_037873606.1"/>
    <property type="gene ID" value="LOC101735696"/>
</dbReference>
<evidence type="ECO:0000256" key="5">
    <source>
        <dbReference type="ARBA" id="ARBA00022989"/>
    </source>
</evidence>
<feature type="transmembrane region" description="Helical" evidence="7">
    <location>
        <begin position="101"/>
        <end position="118"/>
    </location>
</feature>
<evidence type="ECO:0000256" key="7">
    <source>
        <dbReference type="SAM" id="Phobius"/>
    </source>
</evidence>
<dbReference type="InterPro" id="IPR036259">
    <property type="entry name" value="MFS_trans_sf"/>
</dbReference>
<feature type="transmembrane region" description="Helical" evidence="7">
    <location>
        <begin position="130"/>
        <end position="147"/>
    </location>
</feature>
<dbReference type="Proteomes" id="UP000005204">
    <property type="component" value="Unassembled WGS sequence"/>
</dbReference>
<dbReference type="InterPro" id="IPR011701">
    <property type="entry name" value="MFS"/>
</dbReference>
<keyword evidence="6 7" id="KW-0472">Membrane</keyword>
<reference evidence="10" key="1">
    <citation type="journal article" date="2008" name="Insect Biochem. Mol. Biol.">
        <title>The genome of a lepidopteran model insect, the silkworm Bombyx mori.</title>
        <authorList>
            <consortium name="International Silkworm Genome Consortium"/>
        </authorList>
    </citation>
    <scope>NUCLEOTIDE SEQUENCE [LARGE SCALE GENOMIC DNA]</scope>
    <source>
        <strain evidence="10">p50T</strain>
    </source>
</reference>
<evidence type="ECO:0000313" key="10">
    <source>
        <dbReference type="Proteomes" id="UP000005204"/>
    </source>
</evidence>
<evidence type="ECO:0000256" key="1">
    <source>
        <dbReference type="ARBA" id="ARBA00004141"/>
    </source>
</evidence>